<evidence type="ECO:0000313" key="2">
    <source>
        <dbReference type="Proteomes" id="UP000576082"/>
    </source>
</evidence>
<dbReference type="EMBL" id="JABANE010000016">
    <property type="protein sequence ID" value="NME67901.1"/>
    <property type="molecule type" value="Genomic_DNA"/>
</dbReference>
<accession>A0A7X9P1M4</accession>
<dbReference type="RefSeq" id="WP_169656220.1">
    <property type="nucleotide sequence ID" value="NZ_JABANE010000016.1"/>
</dbReference>
<keyword evidence="2" id="KW-1185">Reference proteome</keyword>
<sequence>MIIYNISFHVDDEVLSAWKEWMKTFFIPEVANTKCFKSHKLMKLLSEKAEATGSNFALMLDVETLSDADRFMRQHEQDLHVQLKQKFGEKVSQFRSVLREETI</sequence>
<reference evidence="1 2" key="1">
    <citation type="submission" date="2020-04" db="EMBL/GenBank/DDBJ databases">
        <title>Flammeovirga sp. SR4, a novel species isolated from seawater.</title>
        <authorList>
            <person name="Wang X."/>
        </authorList>
    </citation>
    <scope>NUCLEOTIDE SEQUENCE [LARGE SCALE GENOMIC DNA]</scope>
    <source>
        <strain evidence="1 2">ATCC 23126</strain>
    </source>
</reference>
<organism evidence="1 2">
    <name type="scientific">Flammeovirga aprica JL-4</name>
    <dbReference type="NCBI Taxonomy" id="694437"/>
    <lineage>
        <taxon>Bacteria</taxon>
        <taxon>Pseudomonadati</taxon>
        <taxon>Bacteroidota</taxon>
        <taxon>Cytophagia</taxon>
        <taxon>Cytophagales</taxon>
        <taxon>Flammeovirgaceae</taxon>
        <taxon>Flammeovirga</taxon>
    </lineage>
</organism>
<proteinExistence type="predicted"/>
<name>A0A7X9P1M4_9BACT</name>
<protein>
    <submittedName>
        <fullName evidence="1">DUF4286 family protein</fullName>
    </submittedName>
</protein>
<gene>
    <name evidence="1" type="ORF">HHU12_07995</name>
</gene>
<dbReference type="Pfam" id="PF14114">
    <property type="entry name" value="DUF4286"/>
    <property type="match status" value="1"/>
</dbReference>
<dbReference type="InterPro" id="IPR025563">
    <property type="entry name" value="DUF4286"/>
</dbReference>
<dbReference type="Proteomes" id="UP000576082">
    <property type="component" value="Unassembled WGS sequence"/>
</dbReference>
<dbReference type="AlphaFoldDB" id="A0A7X9P1M4"/>
<comment type="caution">
    <text evidence="1">The sequence shown here is derived from an EMBL/GenBank/DDBJ whole genome shotgun (WGS) entry which is preliminary data.</text>
</comment>
<evidence type="ECO:0000313" key="1">
    <source>
        <dbReference type="EMBL" id="NME67901.1"/>
    </source>
</evidence>